<proteinExistence type="predicted"/>
<sequence length="67" mass="7524">MMKDAVPTQINKERLKCAHRKVAAMVAVDSAFVPIFLRLEQEIAAMEARDDVIERARRVVADQKATA</sequence>
<gene>
    <name evidence="1" type="ORF">MU516_09980</name>
</gene>
<evidence type="ECO:0000313" key="2">
    <source>
        <dbReference type="Proteomes" id="UP001320702"/>
    </source>
</evidence>
<evidence type="ECO:0000313" key="1">
    <source>
        <dbReference type="EMBL" id="MCT4333193.1"/>
    </source>
</evidence>
<dbReference type="EMBL" id="JANAVZ010000005">
    <property type="protein sequence ID" value="MCT4333193.1"/>
    <property type="molecule type" value="Genomic_DNA"/>
</dbReference>
<comment type="caution">
    <text evidence="1">The sequence shown here is derived from an EMBL/GenBank/DDBJ whole genome shotgun (WGS) entry which is preliminary data.</text>
</comment>
<keyword evidence="2" id="KW-1185">Reference proteome</keyword>
<reference evidence="1 2" key="1">
    <citation type="submission" date="2022-04" db="EMBL/GenBank/DDBJ databases">
        <title>Paracoccus sp. YLB-12 draft genome sequence.</title>
        <authorList>
            <person name="Yu L."/>
        </authorList>
    </citation>
    <scope>NUCLEOTIDE SEQUENCE [LARGE SCALE GENOMIC DNA]</scope>
    <source>
        <strain evidence="1 2">YLB-12</strain>
    </source>
</reference>
<dbReference type="Proteomes" id="UP001320702">
    <property type="component" value="Unassembled WGS sequence"/>
</dbReference>
<name>A0ABT2KAA0_9RHOB</name>
<accession>A0ABT2KAA0</accession>
<organism evidence="1 2">
    <name type="scientific">Paracoccus maritimus</name>
    <dbReference type="NCBI Taxonomy" id="2933292"/>
    <lineage>
        <taxon>Bacteria</taxon>
        <taxon>Pseudomonadati</taxon>
        <taxon>Pseudomonadota</taxon>
        <taxon>Alphaproteobacteria</taxon>
        <taxon>Rhodobacterales</taxon>
        <taxon>Paracoccaceae</taxon>
        <taxon>Paracoccus</taxon>
    </lineage>
</organism>
<protein>
    <submittedName>
        <fullName evidence="1">Uncharacterized protein</fullName>
    </submittedName>
</protein>